<evidence type="ECO:0000313" key="1">
    <source>
        <dbReference type="EMBL" id="HGY54101.1"/>
    </source>
</evidence>
<proteinExistence type="predicted"/>
<comment type="caution">
    <text evidence="1">The sequence shown here is derived from an EMBL/GenBank/DDBJ whole genome shotgun (WGS) entry which is preliminary data.</text>
</comment>
<dbReference type="AlphaFoldDB" id="A0A7V4TX58"/>
<dbReference type="EMBL" id="DRQG01000003">
    <property type="protein sequence ID" value="HGY54101.1"/>
    <property type="molecule type" value="Genomic_DNA"/>
</dbReference>
<reference evidence="1" key="1">
    <citation type="journal article" date="2020" name="mSystems">
        <title>Genome- and Community-Level Interaction Insights into Carbon Utilization and Element Cycling Functions of Hydrothermarchaeota in Hydrothermal Sediment.</title>
        <authorList>
            <person name="Zhou Z."/>
            <person name="Liu Y."/>
            <person name="Xu W."/>
            <person name="Pan J."/>
            <person name="Luo Z.H."/>
            <person name="Li M."/>
        </authorList>
    </citation>
    <scope>NUCLEOTIDE SEQUENCE [LARGE SCALE GENOMIC DNA]</scope>
    <source>
        <strain evidence="1">HyVt-577</strain>
    </source>
</reference>
<evidence type="ECO:0008006" key="2">
    <source>
        <dbReference type="Google" id="ProtNLM"/>
    </source>
</evidence>
<accession>A0A7V4TX58</accession>
<gene>
    <name evidence="1" type="ORF">ENK44_00225</name>
</gene>
<sequence>MRYIVVLLLIVLGPLPAFSQLEKYLEKDPEPTVMNQWGAAFSVLEGGTGIGGFIETPLKNLIDVSPADFVHIGLTADIFFLRDSKEFQYSDGYNVYIFNRQNNVYMGDLLVTLRKRLFARELHDSFQPFVMFSAGAIYGINFPEDKTRPVEQGVAPTVAGAFGVNAVVDKVYLFGIRLQYRYMTFQNRLGETKDHSTLDLRLELGRRF</sequence>
<dbReference type="Proteomes" id="UP000885779">
    <property type="component" value="Unassembled WGS sequence"/>
</dbReference>
<organism evidence="1">
    <name type="scientific">Caldithrix abyssi</name>
    <dbReference type="NCBI Taxonomy" id="187145"/>
    <lineage>
        <taxon>Bacteria</taxon>
        <taxon>Pseudomonadati</taxon>
        <taxon>Calditrichota</taxon>
        <taxon>Calditrichia</taxon>
        <taxon>Calditrichales</taxon>
        <taxon>Calditrichaceae</taxon>
        <taxon>Caldithrix</taxon>
    </lineage>
</organism>
<protein>
    <recommendedName>
        <fullName evidence="2">Outer membrane protein beta-barrel domain-containing protein</fullName>
    </recommendedName>
</protein>
<name>A0A7V4TX58_CALAY</name>